<keyword evidence="2" id="KW-1185">Reference proteome</keyword>
<organism evidence="1 2">
    <name type="scientific">Dendrobium nobile</name>
    <name type="common">Orchid</name>
    <dbReference type="NCBI Taxonomy" id="94219"/>
    <lineage>
        <taxon>Eukaryota</taxon>
        <taxon>Viridiplantae</taxon>
        <taxon>Streptophyta</taxon>
        <taxon>Embryophyta</taxon>
        <taxon>Tracheophyta</taxon>
        <taxon>Spermatophyta</taxon>
        <taxon>Magnoliopsida</taxon>
        <taxon>Liliopsida</taxon>
        <taxon>Asparagales</taxon>
        <taxon>Orchidaceae</taxon>
        <taxon>Epidendroideae</taxon>
        <taxon>Malaxideae</taxon>
        <taxon>Dendrobiinae</taxon>
        <taxon>Dendrobium</taxon>
    </lineage>
</organism>
<name>A0A8T3C6F6_DENNO</name>
<dbReference type="EMBL" id="JAGYWB010000003">
    <property type="protein sequence ID" value="KAI0526850.1"/>
    <property type="molecule type" value="Genomic_DNA"/>
</dbReference>
<proteinExistence type="predicted"/>
<sequence>MGQDCLRTEQGFVARIKAFRSEARCEDLKSEEGECASVNRDSHARQWLVHAGGVGCGKVAGSADVRIGSLACSWVSCRTGN</sequence>
<accession>A0A8T3C6F6</accession>
<dbReference type="Proteomes" id="UP000829196">
    <property type="component" value="Unassembled WGS sequence"/>
</dbReference>
<evidence type="ECO:0000313" key="2">
    <source>
        <dbReference type="Proteomes" id="UP000829196"/>
    </source>
</evidence>
<reference evidence="1" key="1">
    <citation type="journal article" date="2022" name="Front. Genet.">
        <title>Chromosome-Scale Assembly of the Dendrobium nobile Genome Provides Insights Into the Molecular Mechanism of the Biosynthesis of the Medicinal Active Ingredient of Dendrobium.</title>
        <authorList>
            <person name="Xu Q."/>
            <person name="Niu S.-C."/>
            <person name="Li K.-L."/>
            <person name="Zheng P.-J."/>
            <person name="Zhang X.-J."/>
            <person name="Jia Y."/>
            <person name="Liu Y."/>
            <person name="Niu Y.-X."/>
            <person name="Yu L.-H."/>
            <person name="Chen D.-F."/>
            <person name="Zhang G.-Q."/>
        </authorList>
    </citation>
    <scope>NUCLEOTIDE SEQUENCE</scope>
    <source>
        <tissue evidence="1">Leaf</tissue>
    </source>
</reference>
<comment type="caution">
    <text evidence="1">The sequence shown here is derived from an EMBL/GenBank/DDBJ whole genome shotgun (WGS) entry which is preliminary data.</text>
</comment>
<protein>
    <submittedName>
        <fullName evidence="1">Uncharacterized protein</fullName>
    </submittedName>
</protein>
<dbReference type="AlphaFoldDB" id="A0A8T3C6F6"/>
<evidence type="ECO:0000313" key="1">
    <source>
        <dbReference type="EMBL" id="KAI0526850.1"/>
    </source>
</evidence>
<gene>
    <name evidence="1" type="ORF">KFK09_002442</name>
</gene>